<keyword evidence="2 5" id="KW-0812">Transmembrane</keyword>
<accession>A0A0C9VVI8</accession>
<evidence type="ECO:0000256" key="3">
    <source>
        <dbReference type="ARBA" id="ARBA00022989"/>
    </source>
</evidence>
<dbReference type="PANTHER" id="PTHR35371">
    <property type="entry name" value="INNER MEMBRANE PROTEIN"/>
    <property type="match status" value="1"/>
</dbReference>
<dbReference type="EMBL" id="KN839857">
    <property type="protein sequence ID" value="KIJ62115.1"/>
    <property type="molecule type" value="Genomic_DNA"/>
</dbReference>
<dbReference type="OrthoDB" id="2122304at2759"/>
<organism evidence="6 7">
    <name type="scientific">Hydnomerulius pinastri MD-312</name>
    <dbReference type="NCBI Taxonomy" id="994086"/>
    <lineage>
        <taxon>Eukaryota</taxon>
        <taxon>Fungi</taxon>
        <taxon>Dikarya</taxon>
        <taxon>Basidiomycota</taxon>
        <taxon>Agaricomycotina</taxon>
        <taxon>Agaricomycetes</taxon>
        <taxon>Agaricomycetidae</taxon>
        <taxon>Boletales</taxon>
        <taxon>Boletales incertae sedis</taxon>
        <taxon>Leucogyrophana</taxon>
    </lineage>
</organism>
<evidence type="ECO:0000256" key="5">
    <source>
        <dbReference type="SAM" id="Phobius"/>
    </source>
</evidence>
<protein>
    <submittedName>
        <fullName evidence="6">Uncharacterized protein</fullName>
    </submittedName>
</protein>
<dbReference type="PANTHER" id="PTHR35371:SF1">
    <property type="entry name" value="BLR7753 PROTEIN"/>
    <property type="match status" value="1"/>
</dbReference>
<dbReference type="AlphaFoldDB" id="A0A0C9VVI8"/>
<proteinExistence type="predicted"/>
<name>A0A0C9VVI8_9AGAM</name>
<feature type="transmembrane region" description="Helical" evidence="5">
    <location>
        <begin position="12"/>
        <end position="30"/>
    </location>
</feature>
<evidence type="ECO:0000313" key="6">
    <source>
        <dbReference type="EMBL" id="KIJ62115.1"/>
    </source>
</evidence>
<dbReference type="GO" id="GO:0016020">
    <property type="term" value="C:membrane"/>
    <property type="evidence" value="ECO:0007669"/>
    <property type="project" value="UniProtKB-SubCell"/>
</dbReference>
<dbReference type="SUPFAM" id="SSF161084">
    <property type="entry name" value="MAPEG domain-like"/>
    <property type="match status" value="1"/>
</dbReference>
<evidence type="ECO:0000256" key="2">
    <source>
        <dbReference type="ARBA" id="ARBA00022692"/>
    </source>
</evidence>
<dbReference type="Pfam" id="PF01124">
    <property type="entry name" value="MAPEG"/>
    <property type="match status" value="1"/>
</dbReference>
<keyword evidence="7" id="KW-1185">Reference proteome</keyword>
<dbReference type="HOGENOM" id="CLU_110778_0_1_1"/>
<keyword evidence="4 5" id="KW-0472">Membrane</keyword>
<evidence type="ECO:0000313" key="7">
    <source>
        <dbReference type="Proteomes" id="UP000053820"/>
    </source>
</evidence>
<reference evidence="6 7" key="1">
    <citation type="submission" date="2014-04" db="EMBL/GenBank/DDBJ databases">
        <title>Evolutionary Origins and Diversification of the Mycorrhizal Mutualists.</title>
        <authorList>
            <consortium name="DOE Joint Genome Institute"/>
            <consortium name="Mycorrhizal Genomics Consortium"/>
            <person name="Kohler A."/>
            <person name="Kuo A."/>
            <person name="Nagy L.G."/>
            <person name="Floudas D."/>
            <person name="Copeland A."/>
            <person name="Barry K.W."/>
            <person name="Cichocki N."/>
            <person name="Veneault-Fourrey C."/>
            <person name="LaButti K."/>
            <person name="Lindquist E.A."/>
            <person name="Lipzen A."/>
            <person name="Lundell T."/>
            <person name="Morin E."/>
            <person name="Murat C."/>
            <person name="Riley R."/>
            <person name="Ohm R."/>
            <person name="Sun H."/>
            <person name="Tunlid A."/>
            <person name="Henrissat B."/>
            <person name="Grigoriev I.V."/>
            <person name="Hibbett D.S."/>
            <person name="Martin F."/>
        </authorList>
    </citation>
    <scope>NUCLEOTIDE SEQUENCE [LARGE SCALE GENOMIC DNA]</scope>
    <source>
        <strain evidence="6 7">MD-312</strain>
    </source>
</reference>
<evidence type="ECO:0000256" key="4">
    <source>
        <dbReference type="ARBA" id="ARBA00023136"/>
    </source>
</evidence>
<gene>
    <name evidence="6" type="ORF">HYDPIDRAFT_42149</name>
</gene>
<evidence type="ECO:0000256" key="1">
    <source>
        <dbReference type="ARBA" id="ARBA00004370"/>
    </source>
</evidence>
<dbReference type="Proteomes" id="UP000053820">
    <property type="component" value="Unassembled WGS sequence"/>
</dbReference>
<dbReference type="InterPro" id="IPR023352">
    <property type="entry name" value="MAPEG-like_dom_sf"/>
</dbReference>
<comment type="subcellular location">
    <subcellularLocation>
        <location evidence="1">Membrane</location>
    </subcellularLocation>
</comment>
<dbReference type="Gene3D" id="1.20.120.550">
    <property type="entry name" value="Membrane associated eicosanoid/glutathione metabolism-like domain"/>
    <property type="match status" value="1"/>
</dbReference>
<sequence>MSFSPLFEHPGLALYSIPAFWALVYFPAILKNATIGRSVGYDNVSPRGNVARVRDPDTAALVKRMEGAHLNGLETLPLWIAAVLAGTVARVDTCTMNVSTIAFIGLRTLYIYCYLTQKTQLQSALRTLAWLGSTGVALRLLVKAAGALSS</sequence>
<dbReference type="InterPro" id="IPR001129">
    <property type="entry name" value="Membr-assoc_MAPEG"/>
</dbReference>
<keyword evidence="3 5" id="KW-1133">Transmembrane helix</keyword>